<evidence type="ECO:0000313" key="1">
    <source>
        <dbReference type="EMBL" id="KAF7502479.1"/>
    </source>
</evidence>
<proteinExistence type="predicted"/>
<protein>
    <submittedName>
        <fullName evidence="1">Uncharacterized protein</fullName>
    </submittedName>
</protein>
<organism evidence="1 2">
    <name type="scientific">Endocarpon pusillum</name>
    <dbReference type="NCBI Taxonomy" id="364733"/>
    <lineage>
        <taxon>Eukaryota</taxon>
        <taxon>Fungi</taxon>
        <taxon>Dikarya</taxon>
        <taxon>Ascomycota</taxon>
        <taxon>Pezizomycotina</taxon>
        <taxon>Eurotiomycetes</taxon>
        <taxon>Chaetothyriomycetidae</taxon>
        <taxon>Verrucariales</taxon>
        <taxon>Verrucariaceae</taxon>
        <taxon>Endocarpon</taxon>
    </lineage>
</organism>
<sequence length="117" mass="13623">MKNLRVKPPLPMLSKCINAIQRTIFTVHPAGLHSKRKLCFKYSWNMAEVDDFIEMWFGYASSDLQLPWDIVSNRVTEYMDRNLRLSAKSSSLRFRQRSTKLIITLFICCSSTAQTTK</sequence>
<comment type="caution">
    <text evidence="1">The sequence shown here is derived from an EMBL/GenBank/DDBJ whole genome shotgun (WGS) entry which is preliminary data.</text>
</comment>
<dbReference type="AlphaFoldDB" id="A0A8H7DX04"/>
<gene>
    <name evidence="1" type="ORF">GJ744_005678</name>
</gene>
<accession>A0A8H7DX04</accession>
<evidence type="ECO:0000313" key="2">
    <source>
        <dbReference type="Proteomes" id="UP000606974"/>
    </source>
</evidence>
<reference evidence="1" key="1">
    <citation type="submission" date="2020-02" db="EMBL/GenBank/DDBJ databases">
        <authorList>
            <person name="Palmer J.M."/>
        </authorList>
    </citation>
    <scope>NUCLEOTIDE SEQUENCE</scope>
    <source>
        <strain evidence="1">EPUS1.4</strain>
        <tissue evidence="1">Thallus</tissue>
    </source>
</reference>
<dbReference type="EMBL" id="JAACFV010000248">
    <property type="protein sequence ID" value="KAF7502479.1"/>
    <property type="molecule type" value="Genomic_DNA"/>
</dbReference>
<name>A0A8H7DX04_9EURO</name>
<keyword evidence="2" id="KW-1185">Reference proteome</keyword>
<dbReference type="Proteomes" id="UP000606974">
    <property type="component" value="Unassembled WGS sequence"/>
</dbReference>